<reference evidence="1 2" key="1">
    <citation type="submission" date="2019-12" db="EMBL/GenBank/DDBJ databases">
        <title>Paraburkholderia acidiphila 7Q-K02 sp. nov and Paraburkholderia acidisoli DHF22 sp. nov., two strains isolated from forest soil.</title>
        <authorList>
            <person name="Gao Z."/>
            <person name="Qiu L."/>
        </authorList>
    </citation>
    <scope>NUCLEOTIDE SEQUENCE [LARGE SCALE GENOMIC DNA]</scope>
    <source>
        <strain evidence="1 2">7Q-K02</strain>
    </source>
</reference>
<organism evidence="1 2">
    <name type="scientific">Paraburkholderia acidiphila</name>
    <dbReference type="NCBI Taxonomy" id="2571747"/>
    <lineage>
        <taxon>Bacteria</taxon>
        <taxon>Pseudomonadati</taxon>
        <taxon>Pseudomonadota</taxon>
        <taxon>Betaproteobacteria</taxon>
        <taxon>Burkholderiales</taxon>
        <taxon>Burkholderiaceae</taxon>
        <taxon>Paraburkholderia</taxon>
    </lineage>
</organism>
<dbReference type="OrthoDB" id="5512223at2"/>
<keyword evidence="2" id="KW-1185">Reference proteome</keyword>
<evidence type="ECO:0000313" key="1">
    <source>
        <dbReference type="EMBL" id="QGZ59210.1"/>
    </source>
</evidence>
<dbReference type="KEGG" id="pacp:FAZ97_30240"/>
<dbReference type="EMBL" id="CP046911">
    <property type="protein sequence ID" value="QGZ59210.1"/>
    <property type="molecule type" value="Genomic_DNA"/>
</dbReference>
<proteinExistence type="predicted"/>
<dbReference type="InterPro" id="IPR014729">
    <property type="entry name" value="Rossmann-like_a/b/a_fold"/>
</dbReference>
<gene>
    <name evidence="1" type="ORF">FAZ97_30240</name>
</gene>
<accession>A0A7Z2JDL7</accession>
<dbReference type="Proteomes" id="UP000434209">
    <property type="component" value="Chromosome 3"/>
</dbReference>
<dbReference type="AlphaFoldDB" id="A0A7Z2JDL7"/>
<sequence length="138" mass="15564">MLKILIPIFDRRGAAEAARHSVFLFSEHCVSEVEILEVLEDVAIERTSAFWSEEELREQSQRHLSRALSETCAILDNAGVPYTSHYMCGPFVRSVSRCVESGHADMVVVDASHLGMLRKLGMIMKVWRLRAAPVTLLH</sequence>
<dbReference type="RefSeq" id="WP_158762393.1">
    <property type="nucleotide sequence ID" value="NZ_CP046911.1"/>
</dbReference>
<evidence type="ECO:0000313" key="2">
    <source>
        <dbReference type="Proteomes" id="UP000434209"/>
    </source>
</evidence>
<protein>
    <submittedName>
        <fullName evidence="1">Universal stress protein</fullName>
    </submittedName>
</protein>
<dbReference type="Gene3D" id="3.40.50.620">
    <property type="entry name" value="HUPs"/>
    <property type="match status" value="1"/>
</dbReference>
<dbReference type="SUPFAM" id="SSF52402">
    <property type="entry name" value="Adenine nucleotide alpha hydrolases-like"/>
    <property type="match status" value="1"/>
</dbReference>
<name>A0A7Z2JDL7_9BURK</name>